<evidence type="ECO:0000259" key="5">
    <source>
        <dbReference type="Pfam" id="PF00389"/>
    </source>
</evidence>
<comment type="caution">
    <text evidence="7">The sequence shown here is derived from an EMBL/GenBank/DDBJ whole genome shotgun (WGS) entry which is preliminary data.</text>
</comment>
<dbReference type="SUPFAM" id="SSF52283">
    <property type="entry name" value="Formate/glycerate dehydrogenase catalytic domain-like"/>
    <property type="match status" value="1"/>
</dbReference>
<evidence type="ECO:0000256" key="1">
    <source>
        <dbReference type="ARBA" id="ARBA00005854"/>
    </source>
</evidence>
<dbReference type="PANTHER" id="PTHR43761">
    <property type="entry name" value="D-ISOMER SPECIFIC 2-HYDROXYACID DEHYDROGENASE FAMILY PROTEIN (AFU_ORTHOLOGUE AFUA_1G13630)"/>
    <property type="match status" value="1"/>
</dbReference>
<dbReference type="Proteomes" id="UP000586095">
    <property type="component" value="Unassembled WGS sequence"/>
</dbReference>
<dbReference type="InterPro" id="IPR029753">
    <property type="entry name" value="D-isomer_DH_CS"/>
</dbReference>
<evidence type="ECO:0000256" key="3">
    <source>
        <dbReference type="ARBA" id="ARBA00023027"/>
    </source>
</evidence>
<evidence type="ECO:0000256" key="4">
    <source>
        <dbReference type="RuleBase" id="RU003719"/>
    </source>
</evidence>
<gene>
    <name evidence="7" type="ORF">BJ960_000521</name>
</gene>
<evidence type="ECO:0000313" key="8">
    <source>
        <dbReference type="Proteomes" id="UP000586095"/>
    </source>
</evidence>
<name>A0A852R422_9MICO</name>
<comment type="similarity">
    <text evidence="1 4">Belongs to the D-isomer specific 2-hydroxyacid dehydrogenase family.</text>
</comment>
<keyword evidence="3" id="KW-0520">NAD</keyword>
<evidence type="ECO:0000259" key="6">
    <source>
        <dbReference type="Pfam" id="PF02826"/>
    </source>
</evidence>
<evidence type="ECO:0000256" key="2">
    <source>
        <dbReference type="ARBA" id="ARBA00023002"/>
    </source>
</evidence>
<accession>A0A852R422</accession>
<dbReference type="InterPro" id="IPR036291">
    <property type="entry name" value="NAD(P)-bd_dom_sf"/>
</dbReference>
<dbReference type="InterPro" id="IPR006140">
    <property type="entry name" value="D-isomer_DH_NAD-bd"/>
</dbReference>
<proteinExistence type="inferred from homology"/>
<dbReference type="EMBL" id="JACCBD010000001">
    <property type="protein sequence ID" value="NYD25718.1"/>
    <property type="molecule type" value="Genomic_DNA"/>
</dbReference>
<keyword evidence="8" id="KW-1185">Reference proteome</keyword>
<dbReference type="Pfam" id="PF00389">
    <property type="entry name" value="2-Hacid_dh"/>
    <property type="match status" value="1"/>
</dbReference>
<dbReference type="Gene3D" id="3.40.50.720">
    <property type="entry name" value="NAD(P)-binding Rossmann-like Domain"/>
    <property type="match status" value="2"/>
</dbReference>
<dbReference type="AlphaFoldDB" id="A0A852R422"/>
<feature type="domain" description="D-isomer specific 2-hydroxyacid dehydrogenase catalytic" evidence="5">
    <location>
        <begin position="5"/>
        <end position="313"/>
    </location>
</feature>
<dbReference type="RefSeq" id="WP_185986134.1">
    <property type="nucleotide sequence ID" value="NZ_BAAALZ010000002.1"/>
</dbReference>
<dbReference type="CDD" id="cd12173">
    <property type="entry name" value="PGDH_4"/>
    <property type="match status" value="1"/>
</dbReference>
<keyword evidence="2 4" id="KW-0560">Oxidoreductase</keyword>
<evidence type="ECO:0000313" key="7">
    <source>
        <dbReference type="EMBL" id="NYD25718.1"/>
    </source>
</evidence>
<sequence>MPIITLLESIHPAGVEILRQSATVRELSGPDDPRLPEALADSDAIIVRSTPITAATLNQGMRLRVIGRHGAGIDNIDGTLAAERGIRIVNTPRSNTESVGEYTIAALMHLFKRFSEVESALRGGKFTAAAGSLPGQVDRLGLIGRELSGAHLGLVGAGAIGQSVARRALALGMRVSAVDPYADPDALERAGITPVADLASLLPTVDALSLHVPGDPARGPLIGEREFGMLRPNAVLINAARGGLVDEDALARALTGGTLAGAAVDVFSPEPPDVASPLFGAPNLLLTPHMAAMTAEALERMAVDVARFTLEALGAETT</sequence>
<dbReference type="Pfam" id="PF02826">
    <property type="entry name" value="2-Hacid_dh_C"/>
    <property type="match status" value="1"/>
</dbReference>
<reference evidence="7 8" key="1">
    <citation type="submission" date="2020-07" db="EMBL/GenBank/DDBJ databases">
        <title>Sequencing the genomes of 1000 actinobacteria strains.</title>
        <authorList>
            <person name="Klenk H.-P."/>
        </authorList>
    </citation>
    <scope>NUCLEOTIDE SEQUENCE [LARGE SCALE GENOMIC DNA]</scope>
    <source>
        <strain evidence="7 8">DSM 17380</strain>
    </source>
</reference>
<dbReference type="GO" id="GO:0016616">
    <property type="term" value="F:oxidoreductase activity, acting on the CH-OH group of donors, NAD or NADP as acceptor"/>
    <property type="evidence" value="ECO:0007669"/>
    <property type="project" value="InterPro"/>
</dbReference>
<dbReference type="GO" id="GO:0051287">
    <property type="term" value="F:NAD binding"/>
    <property type="evidence" value="ECO:0007669"/>
    <property type="project" value="InterPro"/>
</dbReference>
<organism evidence="7 8">
    <name type="scientific">Leucobacter aridicollis</name>
    <dbReference type="NCBI Taxonomy" id="283878"/>
    <lineage>
        <taxon>Bacteria</taxon>
        <taxon>Bacillati</taxon>
        <taxon>Actinomycetota</taxon>
        <taxon>Actinomycetes</taxon>
        <taxon>Micrococcales</taxon>
        <taxon>Microbacteriaceae</taxon>
        <taxon>Leucobacter</taxon>
    </lineage>
</organism>
<protein>
    <submittedName>
        <fullName evidence="7">Phosphoglycerate dehydrogenase-like enzyme</fullName>
    </submittedName>
</protein>
<dbReference type="SUPFAM" id="SSF51735">
    <property type="entry name" value="NAD(P)-binding Rossmann-fold domains"/>
    <property type="match status" value="1"/>
</dbReference>
<dbReference type="InterPro" id="IPR006139">
    <property type="entry name" value="D-isomer_2_OHA_DH_cat_dom"/>
</dbReference>
<feature type="domain" description="D-isomer specific 2-hydroxyacid dehydrogenase NAD-binding" evidence="6">
    <location>
        <begin position="105"/>
        <end position="291"/>
    </location>
</feature>
<dbReference type="PANTHER" id="PTHR43761:SF1">
    <property type="entry name" value="D-ISOMER SPECIFIC 2-HYDROXYACID DEHYDROGENASE CATALYTIC DOMAIN-CONTAINING PROTEIN-RELATED"/>
    <property type="match status" value="1"/>
</dbReference>
<dbReference type="PROSITE" id="PS00671">
    <property type="entry name" value="D_2_HYDROXYACID_DH_3"/>
    <property type="match status" value="1"/>
</dbReference>
<dbReference type="InterPro" id="IPR050418">
    <property type="entry name" value="D-iso_2-hydroxyacid_DH_PdxB"/>
</dbReference>